<name>A2F6R4_TRIV3</name>
<protein>
    <submittedName>
        <fullName evidence="3">Uncharacterized protein</fullName>
    </submittedName>
</protein>
<feature type="region of interest" description="Disordered" evidence="2">
    <location>
        <begin position="173"/>
        <end position="194"/>
    </location>
</feature>
<proteinExistence type="predicted"/>
<organism evidence="3 4">
    <name type="scientific">Trichomonas vaginalis (strain ATCC PRA-98 / G3)</name>
    <dbReference type="NCBI Taxonomy" id="412133"/>
    <lineage>
        <taxon>Eukaryota</taxon>
        <taxon>Metamonada</taxon>
        <taxon>Parabasalia</taxon>
        <taxon>Trichomonadida</taxon>
        <taxon>Trichomonadidae</taxon>
        <taxon>Trichomonas</taxon>
    </lineage>
</organism>
<evidence type="ECO:0000256" key="1">
    <source>
        <dbReference type="SAM" id="Coils"/>
    </source>
</evidence>
<feature type="region of interest" description="Disordered" evidence="2">
    <location>
        <begin position="145"/>
        <end position="164"/>
    </location>
</feature>
<dbReference type="EMBL" id="DS113639">
    <property type="protein sequence ID" value="EAX99392.1"/>
    <property type="molecule type" value="Genomic_DNA"/>
</dbReference>
<dbReference type="VEuPathDB" id="TrichDB:TVAG_043000"/>
<keyword evidence="1" id="KW-0175">Coiled coil</keyword>
<gene>
    <name evidence="3" type="ORF">TVAG_043000</name>
</gene>
<reference evidence="3" key="2">
    <citation type="journal article" date="2007" name="Science">
        <title>Draft genome sequence of the sexually transmitted pathogen Trichomonas vaginalis.</title>
        <authorList>
            <person name="Carlton J.M."/>
            <person name="Hirt R.P."/>
            <person name="Silva J.C."/>
            <person name="Delcher A.L."/>
            <person name="Schatz M."/>
            <person name="Zhao Q."/>
            <person name="Wortman J.R."/>
            <person name="Bidwell S.L."/>
            <person name="Alsmark U.C.M."/>
            <person name="Besteiro S."/>
            <person name="Sicheritz-Ponten T."/>
            <person name="Noel C.J."/>
            <person name="Dacks J.B."/>
            <person name="Foster P.G."/>
            <person name="Simillion C."/>
            <person name="Van de Peer Y."/>
            <person name="Miranda-Saavedra D."/>
            <person name="Barton G.J."/>
            <person name="Westrop G.D."/>
            <person name="Mueller S."/>
            <person name="Dessi D."/>
            <person name="Fiori P.L."/>
            <person name="Ren Q."/>
            <person name="Paulsen I."/>
            <person name="Zhang H."/>
            <person name="Bastida-Corcuera F.D."/>
            <person name="Simoes-Barbosa A."/>
            <person name="Brown M.T."/>
            <person name="Hayes R.D."/>
            <person name="Mukherjee M."/>
            <person name="Okumura C.Y."/>
            <person name="Schneider R."/>
            <person name="Smith A.J."/>
            <person name="Vanacova S."/>
            <person name="Villalvazo M."/>
            <person name="Haas B.J."/>
            <person name="Pertea M."/>
            <person name="Feldblyum T.V."/>
            <person name="Utterback T.R."/>
            <person name="Shu C.L."/>
            <person name="Osoegawa K."/>
            <person name="de Jong P.J."/>
            <person name="Hrdy I."/>
            <person name="Horvathova L."/>
            <person name="Zubacova Z."/>
            <person name="Dolezal P."/>
            <person name="Malik S.B."/>
            <person name="Logsdon J.M. Jr."/>
            <person name="Henze K."/>
            <person name="Gupta A."/>
            <person name="Wang C.C."/>
            <person name="Dunne R.L."/>
            <person name="Upcroft J.A."/>
            <person name="Upcroft P."/>
            <person name="White O."/>
            <person name="Salzberg S.L."/>
            <person name="Tang P."/>
            <person name="Chiu C.-H."/>
            <person name="Lee Y.-S."/>
            <person name="Embley T.M."/>
            <person name="Coombs G.H."/>
            <person name="Mottram J.C."/>
            <person name="Tachezy J."/>
            <person name="Fraser-Liggett C.M."/>
            <person name="Johnson P.J."/>
        </authorList>
    </citation>
    <scope>NUCLEOTIDE SEQUENCE [LARGE SCALE GENOMIC DNA]</scope>
    <source>
        <strain evidence="3">G3</strain>
    </source>
</reference>
<dbReference type="RefSeq" id="XP_001312322.1">
    <property type="nucleotide sequence ID" value="XM_001312321.1"/>
</dbReference>
<reference evidence="3" key="1">
    <citation type="submission" date="2006-10" db="EMBL/GenBank/DDBJ databases">
        <authorList>
            <person name="Amadeo P."/>
            <person name="Zhao Q."/>
            <person name="Wortman J."/>
            <person name="Fraser-Liggett C."/>
            <person name="Carlton J."/>
        </authorList>
    </citation>
    <scope>NUCLEOTIDE SEQUENCE</scope>
    <source>
        <strain evidence="3">G3</strain>
    </source>
</reference>
<feature type="coiled-coil region" evidence="1">
    <location>
        <begin position="64"/>
        <end position="91"/>
    </location>
</feature>
<feature type="region of interest" description="Disordered" evidence="2">
    <location>
        <begin position="40"/>
        <end position="62"/>
    </location>
</feature>
<feature type="compositionally biased region" description="Basic and acidic residues" evidence="2">
    <location>
        <begin position="145"/>
        <end position="159"/>
    </location>
</feature>
<evidence type="ECO:0000256" key="2">
    <source>
        <dbReference type="SAM" id="MobiDB-lite"/>
    </source>
</evidence>
<evidence type="ECO:0000313" key="4">
    <source>
        <dbReference type="Proteomes" id="UP000001542"/>
    </source>
</evidence>
<dbReference type="KEGG" id="tva:4757198"/>
<dbReference type="InParanoid" id="A2F6R4"/>
<sequence length="194" mass="22057">MFRRTNRAQPLKVQATVKYIKEGENVDVANAILSVENSSVKTPKVNRKRASTMSSQRRSQSIERIFKKEKKDELKQQLEDLRHKEKLLIIQNAPLPPPPPPPPAKLFVKKPCANKVIGNVRPEGPEKLKISQEDIIAIKTGLKKVEKEKEQKSEEKKENGLFNEIQSKLTLMRSRVALSESDESDGESESSEEF</sequence>
<evidence type="ECO:0000313" key="3">
    <source>
        <dbReference type="EMBL" id="EAX99392.1"/>
    </source>
</evidence>
<feature type="compositionally biased region" description="Acidic residues" evidence="2">
    <location>
        <begin position="180"/>
        <end position="194"/>
    </location>
</feature>
<dbReference type="Proteomes" id="UP000001542">
    <property type="component" value="Unassembled WGS sequence"/>
</dbReference>
<dbReference type="VEuPathDB" id="TrichDB:TVAGG3_0701600"/>
<accession>A2F6R4</accession>
<keyword evidence="4" id="KW-1185">Reference proteome</keyword>
<dbReference type="AlphaFoldDB" id="A2F6R4"/>